<gene>
    <name evidence="1" type="ORF">Amon01_000358000</name>
</gene>
<sequence>MIGATLEYAMSSSSSVSMSVVDLLMSLRKPKSLVGDLECFDCKEVIVGNVKSGCCSKFMELGLDMLFGTENDFGILLNECLCDFVESERFKELVLLFMVPVTESEDGDWEPFLLCSSFLIVPAILLYWSCYMNTEIMIGIVICSRYGCF</sequence>
<protein>
    <submittedName>
        <fullName evidence="1">Unnamed protein product</fullName>
    </submittedName>
</protein>
<comment type="caution">
    <text evidence="1">The sequence shown here is derived from an EMBL/GenBank/DDBJ whole genome shotgun (WGS) entry which is preliminary data.</text>
</comment>
<accession>A0A9W6YWQ7</accession>
<keyword evidence="2" id="KW-1185">Reference proteome</keyword>
<evidence type="ECO:0000313" key="2">
    <source>
        <dbReference type="Proteomes" id="UP001165063"/>
    </source>
</evidence>
<organism evidence="1 2">
    <name type="scientific">Ambrosiozyma monospora</name>
    <name type="common">Yeast</name>
    <name type="synonym">Endomycopsis monosporus</name>
    <dbReference type="NCBI Taxonomy" id="43982"/>
    <lineage>
        <taxon>Eukaryota</taxon>
        <taxon>Fungi</taxon>
        <taxon>Dikarya</taxon>
        <taxon>Ascomycota</taxon>
        <taxon>Saccharomycotina</taxon>
        <taxon>Pichiomycetes</taxon>
        <taxon>Pichiales</taxon>
        <taxon>Pichiaceae</taxon>
        <taxon>Ambrosiozyma</taxon>
    </lineage>
</organism>
<reference evidence="1" key="1">
    <citation type="submission" date="2023-04" db="EMBL/GenBank/DDBJ databases">
        <title>Ambrosiozyma monospora NBRC 1965.</title>
        <authorList>
            <person name="Ichikawa N."/>
            <person name="Sato H."/>
            <person name="Tonouchi N."/>
        </authorList>
    </citation>
    <scope>NUCLEOTIDE SEQUENCE</scope>
    <source>
        <strain evidence="1">NBRC 1965</strain>
    </source>
</reference>
<proteinExistence type="predicted"/>
<dbReference type="EMBL" id="BSXU01001525">
    <property type="protein sequence ID" value="GMG28440.1"/>
    <property type="molecule type" value="Genomic_DNA"/>
</dbReference>
<name>A0A9W6YWQ7_AMBMO</name>
<dbReference type="AlphaFoldDB" id="A0A9W6YWQ7"/>
<dbReference type="Proteomes" id="UP001165063">
    <property type="component" value="Unassembled WGS sequence"/>
</dbReference>
<evidence type="ECO:0000313" key="1">
    <source>
        <dbReference type="EMBL" id="GMG28440.1"/>
    </source>
</evidence>